<dbReference type="Proteomes" id="UP000285655">
    <property type="component" value="Unassembled WGS sequence"/>
</dbReference>
<protein>
    <submittedName>
        <fullName evidence="3">MBL fold metallo-hydrolase</fullName>
    </submittedName>
</protein>
<gene>
    <name evidence="3" type="ORF">C4544_02835</name>
</gene>
<dbReference type="EMBL" id="QZJW01000019">
    <property type="protein sequence ID" value="RJO61426.1"/>
    <property type="molecule type" value="Genomic_DNA"/>
</dbReference>
<sequence>MVYSGRGAGTGRRTSKRKGTFPRGNSTIRKGEEMKITKHAQSCFLVETEAGSRILIDPGTYVFGGKEKLSPEDQQFKEIHVLIITHEHSDHFDIENVKKIIQSNQQIKIFTTTKVKEILGYSEASILGSVNKEQGLGIAEDITITGVVSRHGKKDGFLPSGDKAPAVTGVLIETDGASFYHPGDTIELKTTADVIATPICGTVVLSIEEAKEQLLKLKPKYAIPMHYDNSSYPVDVNDFVKAMEGTGIEVIVLSDKEKREV</sequence>
<keyword evidence="3" id="KW-0378">Hydrolase</keyword>
<dbReference type="SMART" id="SM00849">
    <property type="entry name" value="Lactamase_B"/>
    <property type="match status" value="1"/>
</dbReference>
<dbReference type="PANTHER" id="PTHR43546:SF3">
    <property type="entry name" value="UPF0173 METAL-DEPENDENT HYDROLASE MJ1163"/>
    <property type="match status" value="1"/>
</dbReference>
<evidence type="ECO:0000259" key="2">
    <source>
        <dbReference type="SMART" id="SM00849"/>
    </source>
</evidence>
<dbReference type="InterPro" id="IPR001279">
    <property type="entry name" value="Metallo-B-lactamas"/>
</dbReference>
<dbReference type="GO" id="GO:0016787">
    <property type="term" value="F:hydrolase activity"/>
    <property type="evidence" value="ECO:0007669"/>
    <property type="project" value="UniProtKB-KW"/>
</dbReference>
<accession>A0A419DE53</accession>
<proteinExistence type="predicted"/>
<dbReference type="Gene3D" id="3.60.15.10">
    <property type="entry name" value="Ribonuclease Z/Hydroxyacylglutathione hydrolase-like"/>
    <property type="match status" value="1"/>
</dbReference>
<dbReference type="InterPro" id="IPR050114">
    <property type="entry name" value="UPF0173_UPF0282_UlaG_hydrolase"/>
</dbReference>
<feature type="region of interest" description="Disordered" evidence="1">
    <location>
        <begin position="1"/>
        <end position="27"/>
    </location>
</feature>
<name>A0A419DE53_9BACT</name>
<reference evidence="3 4" key="1">
    <citation type="journal article" date="2017" name="ISME J.">
        <title>Energy and carbon metabolisms in a deep terrestrial subsurface fluid microbial community.</title>
        <authorList>
            <person name="Momper L."/>
            <person name="Jungbluth S.P."/>
            <person name="Lee M.D."/>
            <person name="Amend J.P."/>
        </authorList>
    </citation>
    <scope>NUCLEOTIDE SEQUENCE [LARGE SCALE GENOMIC DNA]</scope>
    <source>
        <strain evidence="3">SURF_29</strain>
    </source>
</reference>
<dbReference type="InterPro" id="IPR036866">
    <property type="entry name" value="RibonucZ/Hydroxyglut_hydro"/>
</dbReference>
<feature type="compositionally biased region" description="Gly residues" evidence="1">
    <location>
        <begin position="1"/>
        <end position="10"/>
    </location>
</feature>
<evidence type="ECO:0000313" key="4">
    <source>
        <dbReference type="Proteomes" id="UP000285655"/>
    </source>
</evidence>
<dbReference type="SUPFAM" id="SSF56281">
    <property type="entry name" value="Metallo-hydrolase/oxidoreductase"/>
    <property type="match status" value="1"/>
</dbReference>
<organism evidence="3 4">
    <name type="scientific">candidate division WS5 bacterium</name>
    <dbReference type="NCBI Taxonomy" id="2093353"/>
    <lineage>
        <taxon>Bacteria</taxon>
        <taxon>candidate division WS5</taxon>
    </lineage>
</organism>
<dbReference type="AlphaFoldDB" id="A0A419DE53"/>
<comment type="caution">
    <text evidence="3">The sequence shown here is derived from an EMBL/GenBank/DDBJ whole genome shotgun (WGS) entry which is preliminary data.</text>
</comment>
<dbReference type="Pfam" id="PF13483">
    <property type="entry name" value="Lactamase_B_3"/>
    <property type="match status" value="1"/>
</dbReference>
<evidence type="ECO:0000313" key="3">
    <source>
        <dbReference type="EMBL" id="RJO61426.1"/>
    </source>
</evidence>
<evidence type="ECO:0000256" key="1">
    <source>
        <dbReference type="SAM" id="MobiDB-lite"/>
    </source>
</evidence>
<dbReference type="PANTHER" id="PTHR43546">
    <property type="entry name" value="UPF0173 METAL-DEPENDENT HYDROLASE MJ1163-RELATED"/>
    <property type="match status" value="1"/>
</dbReference>
<feature type="domain" description="Metallo-beta-lactamase" evidence="2">
    <location>
        <begin position="40"/>
        <end position="226"/>
    </location>
</feature>